<dbReference type="Gene3D" id="2.40.170.20">
    <property type="entry name" value="TonB-dependent receptor, beta-barrel domain"/>
    <property type="match status" value="1"/>
</dbReference>
<dbReference type="PROSITE" id="PS01156">
    <property type="entry name" value="TONB_DEPENDENT_REC_2"/>
    <property type="match status" value="1"/>
</dbReference>
<proteinExistence type="inferred from homology"/>
<dbReference type="OrthoDB" id="9764669at2"/>
<evidence type="ECO:0000256" key="4">
    <source>
        <dbReference type="ARBA" id="ARBA00022496"/>
    </source>
</evidence>
<evidence type="ECO:0000256" key="10">
    <source>
        <dbReference type="ARBA" id="ARBA00023136"/>
    </source>
</evidence>
<dbReference type="AlphaFoldDB" id="A0A0F6TS48"/>
<dbReference type="InterPro" id="IPR039426">
    <property type="entry name" value="TonB-dep_rcpt-like"/>
</dbReference>
<keyword evidence="7" id="KW-0408">Iron</keyword>
<keyword evidence="6" id="KW-0732">Signal</keyword>
<keyword evidence="18" id="KW-1185">Reference proteome</keyword>
<sequence length="702" mass="78643">MRHITLLLTGFVAVSAVAEESDVSKKILDTMVITATQTKTKLKDRSESIGVIGEQTIEDTNPTHAADTLNRIAGVNIVQLGSGSQGVAAAIRQPISYGPVYLYLENGVPVRSPAFFNHNSLYETNFSEAHGAEILKGPGSALYGSDAIGGVVNILSNQPITHDRQQLTLESGSDEWRRLQFKSDNRFEQDSLSIRLGVIDSEGWRQHTAVDRQNALINWQTSGLGFDEINSLFSYTQIDMDTGGSGLRYEDFINNSQQAGNLIGFREVESYRLSSALHKDLASGRLTITPYVRSNDLQYMATWTLNTGREVFIPWLGQTVLDSQDAHINHSGHDSIGALLRYQQDSEALNGFWIVGVDLDKSEGYTQQTYIERTDNDPGNYWLAYQTAGLLYDYEVDFTSVSPYLHMESDITNNLRVNAGLRYDSVRYDYDNHLSTVTSGSIHLRPADTQLSMDHLSPKLGLTYQWSDDLSSYVSYRNAFRIPSSGQLFRSGKTLDSTSLKPVVADSFDIGIRGNLTDEINFELALYHMVKDDDIVSLTEADGSRRNANVGETQHQGLELGLDYYFAMNWQLGLSYTTSRHEFKQWQVSDSDDFSRNRIPLAPTHYTNLRLAYMPDFLNGGRIELEGIDMGGYFVDEANTDRYSGHSLLNIRTNYYLGDSLELYLNILNATDKLYAETTSKWGPTYTPGKPRTAYLGLRVNF</sequence>
<evidence type="ECO:0000256" key="12">
    <source>
        <dbReference type="PROSITE-ProRule" id="PRU01360"/>
    </source>
</evidence>
<dbReference type="GO" id="GO:0006826">
    <property type="term" value="P:iron ion transport"/>
    <property type="evidence" value="ECO:0007669"/>
    <property type="project" value="UniProtKB-KW"/>
</dbReference>
<evidence type="ECO:0000313" key="18">
    <source>
        <dbReference type="Proteomes" id="UP000034071"/>
    </source>
</evidence>
<dbReference type="PANTHER" id="PTHR32552">
    <property type="entry name" value="FERRICHROME IRON RECEPTOR-RELATED"/>
    <property type="match status" value="1"/>
</dbReference>
<comment type="subcellular location">
    <subcellularLocation>
        <location evidence="1 12">Cell outer membrane</location>
        <topology evidence="1 12">Multi-pass membrane protein</topology>
    </subcellularLocation>
</comment>
<evidence type="ECO:0000256" key="7">
    <source>
        <dbReference type="ARBA" id="ARBA00023004"/>
    </source>
</evidence>
<dbReference type="InterPro" id="IPR037066">
    <property type="entry name" value="Plug_dom_sf"/>
</dbReference>
<dbReference type="InterPro" id="IPR012910">
    <property type="entry name" value="Plug_dom"/>
</dbReference>
<evidence type="ECO:0000256" key="13">
    <source>
        <dbReference type="PROSITE-ProRule" id="PRU10144"/>
    </source>
</evidence>
<evidence type="ECO:0000256" key="8">
    <source>
        <dbReference type="ARBA" id="ARBA00023065"/>
    </source>
</evidence>
<keyword evidence="5 12" id="KW-0812">Transmembrane</keyword>
<dbReference type="PROSITE" id="PS52016">
    <property type="entry name" value="TONB_DEPENDENT_REC_3"/>
    <property type="match status" value="1"/>
</dbReference>
<gene>
    <name evidence="17" type="ORF">TQ33_1726</name>
</gene>
<feature type="domain" description="TonB-dependent receptor plug" evidence="16">
    <location>
        <begin position="42"/>
        <end position="151"/>
    </location>
</feature>
<feature type="short sequence motif" description="TonB C-terminal box" evidence="13">
    <location>
        <begin position="685"/>
        <end position="702"/>
    </location>
</feature>
<keyword evidence="11 12" id="KW-0998">Cell outer membrane</keyword>
<keyword evidence="3 12" id="KW-1134">Transmembrane beta strand</keyword>
<evidence type="ECO:0000256" key="11">
    <source>
        <dbReference type="ARBA" id="ARBA00023237"/>
    </source>
</evidence>
<keyword evidence="2 12" id="KW-0813">Transport</keyword>
<feature type="domain" description="TonB-dependent receptor-like beta-barrel" evidence="15">
    <location>
        <begin position="229"/>
        <end position="669"/>
    </location>
</feature>
<evidence type="ECO:0000256" key="9">
    <source>
        <dbReference type="ARBA" id="ARBA00023077"/>
    </source>
</evidence>
<dbReference type="RefSeq" id="WP_046561711.1">
    <property type="nucleotide sequence ID" value="NZ_CP010975.1"/>
</dbReference>
<protein>
    <submittedName>
        <fullName evidence="17">TonB-dependent receptor</fullName>
    </submittedName>
</protein>
<reference evidence="17 18" key="1">
    <citation type="submission" date="2015-02" db="EMBL/GenBank/DDBJ databases">
        <title>Complete genome sequence of Kangiella geojedonensis strain YCS-5T.</title>
        <authorList>
            <person name="Kim K.M."/>
        </authorList>
    </citation>
    <scope>NUCLEOTIDE SEQUENCE [LARGE SCALE GENOMIC DNA]</scope>
    <source>
        <strain evidence="17 18">YCS-5</strain>
    </source>
</reference>
<evidence type="ECO:0000313" key="17">
    <source>
        <dbReference type="EMBL" id="AKE52667.1"/>
    </source>
</evidence>
<dbReference type="SUPFAM" id="SSF56935">
    <property type="entry name" value="Porins"/>
    <property type="match status" value="1"/>
</dbReference>
<keyword evidence="10 12" id="KW-0472">Membrane</keyword>
<dbReference type="Proteomes" id="UP000034071">
    <property type="component" value="Chromosome"/>
</dbReference>
<keyword evidence="4" id="KW-0410">Iron transport</keyword>
<dbReference type="Pfam" id="PF00593">
    <property type="entry name" value="TonB_dep_Rec_b-barrel"/>
    <property type="match status" value="1"/>
</dbReference>
<dbReference type="STRING" id="914150.TQ33_1726"/>
<comment type="similarity">
    <text evidence="12 14">Belongs to the TonB-dependent receptor family.</text>
</comment>
<keyword evidence="17" id="KW-0675">Receptor</keyword>
<evidence type="ECO:0000259" key="15">
    <source>
        <dbReference type="Pfam" id="PF00593"/>
    </source>
</evidence>
<evidence type="ECO:0000256" key="6">
    <source>
        <dbReference type="ARBA" id="ARBA00022729"/>
    </source>
</evidence>
<evidence type="ECO:0000256" key="1">
    <source>
        <dbReference type="ARBA" id="ARBA00004571"/>
    </source>
</evidence>
<dbReference type="InterPro" id="IPR000531">
    <property type="entry name" value="Beta-barrel_TonB"/>
</dbReference>
<evidence type="ECO:0000259" key="16">
    <source>
        <dbReference type="Pfam" id="PF07715"/>
    </source>
</evidence>
<dbReference type="InterPro" id="IPR036942">
    <property type="entry name" value="Beta-barrel_TonB_sf"/>
</dbReference>
<dbReference type="KEGG" id="kge:TQ33_1726"/>
<dbReference type="EMBL" id="CP010975">
    <property type="protein sequence ID" value="AKE52667.1"/>
    <property type="molecule type" value="Genomic_DNA"/>
</dbReference>
<dbReference type="Pfam" id="PF07715">
    <property type="entry name" value="Plug"/>
    <property type="match status" value="1"/>
</dbReference>
<evidence type="ECO:0000256" key="5">
    <source>
        <dbReference type="ARBA" id="ARBA00022692"/>
    </source>
</evidence>
<dbReference type="GO" id="GO:0009279">
    <property type="term" value="C:cell outer membrane"/>
    <property type="evidence" value="ECO:0007669"/>
    <property type="project" value="UniProtKB-SubCell"/>
</dbReference>
<dbReference type="Gene3D" id="2.170.130.10">
    <property type="entry name" value="TonB-dependent receptor, plug domain"/>
    <property type="match status" value="1"/>
</dbReference>
<dbReference type="PANTHER" id="PTHR32552:SF81">
    <property type="entry name" value="TONB-DEPENDENT OUTER MEMBRANE RECEPTOR"/>
    <property type="match status" value="1"/>
</dbReference>
<dbReference type="HOGENOM" id="CLU_008287_18_3_6"/>
<accession>A0A0F6TS48</accession>
<keyword evidence="8" id="KW-0406">Ion transport</keyword>
<organism evidence="17 18">
    <name type="scientific">Kangiella geojedonensis</name>
    <dbReference type="NCBI Taxonomy" id="914150"/>
    <lineage>
        <taxon>Bacteria</taxon>
        <taxon>Pseudomonadati</taxon>
        <taxon>Pseudomonadota</taxon>
        <taxon>Gammaproteobacteria</taxon>
        <taxon>Kangiellales</taxon>
        <taxon>Kangiellaceae</taxon>
        <taxon>Kangiella</taxon>
    </lineage>
</organism>
<evidence type="ECO:0000256" key="2">
    <source>
        <dbReference type="ARBA" id="ARBA00022448"/>
    </source>
</evidence>
<dbReference type="InterPro" id="IPR010917">
    <property type="entry name" value="TonB_rcpt_CS"/>
</dbReference>
<keyword evidence="9 14" id="KW-0798">TonB box</keyword>
<evidence type="ECO:0000256" key="14">
    <source>
        <dbReference type="RuleBase" id="RU003357"/>
    </source>
</evidence>
<name>A0A0F6TS48_9GAMM</name>
<evidence type="ECO:0000256" key="3">
    <source>
        <dbReference type="ARBA" id="ARBA00022452"/>
    </source>
</evidence>